<name>A0A0G4LKX5_VERLO</name>
<feature type="region of interest" description="Disordered" evidence="1">
    <location>
        <begin position="455"/>
        <end position="477"/>
    </location>
</feature>
<proteinExistence type="predicted"/>
<evidence type="ECO:0000313" key="4">
    <source>
        <dbReference type="EMBL" id="CRK22696.1"/>
    </source>
</evidence>
<evidence type="ECO:0008006" key="8">
    <source>
        <dbReference type="Google" id="ProtNLM"/>
    </source>
</evidence>
<evidence type="ECO:0000313" key="7">
    <source>
        <dbReference type="Proteomes" id="UP000045706"/>
    </source>
</evidence>
<dbReference type="EMBL" id="CVQI01013558">
    <property type="protein sequence ID" value="CRK22696.1"/>
    <property type="molecule type" value="Genomic_DNA"/>
</dbReference>
<dbReference type="STRING" id="100787.A0A0G4LKX5"/>
<protein>
    <recommendedName>
        <fullName evidence="8">Extracellular membrane protein CFEM domain-containing protein</fullName>
    </recommendedName>
</protein>
<feature type="region of interest" description="Disordered" evidence="1">
    <location>
        <begin position="330"/>
        <end position="360"/>
    </location>
</feature>
<reference evidence="6 7" key="1">
    <citation type="submission" date="2015-05" db="EMBL/GenBank/DDBJ databases">
        <authorList>
            <person name="Fogelqvist Johan"/>
        </authorList>
    </citation>
    <scope>NUCLEOTIDE SEQUENCE [LARGE SCALE GENOMIC DNA]</scope>
    <source>
        <strain evidence="5">VL1</strain>
        <strain evidence="4">VL2</strain>
    </source>
</reference>
<evidence type="ECO:0000256" key="3">
    <source>
        <dbReference type="SAM" id="SignalP"/>
    </source>
</evidence>
<dbReference type="AlphaFoldDB" id="A0A0G4LKX5"/>
<evidence type="ECO:0000256" key="2">
    <source>
        <dbReference type="SAM" id="Phobius"/>
    </source>
</evidence>
<dbReference type="Proteomes" id="UP000044602">
    <property type="component" value="Unassembled WGS sequence"/>
</dbReference>
<keyword evidence="2" id="KW-0812">Transmembrane</keyword>
<keyword evidence="2" id="KW-0472">Membrane</keyword>
<organism evidence="4 7">
    <name type="scientific">Verticillium longisporum</name>
    <name type="common">Verticillium dahliae var. longisporum</name>
    <dbReference type="NCBI Taxonomy" id="100787"/>
    <lineage>
        <taxon>Eukaryota</taxon>
        <taxon>Fungi</taxon>
        <taxon>Dikarya</taxon>
        <taxon>Ascomycota</taxon>
        <taxon>Pezizomycotina</taxon>
        <taxon>Sordariomycetes</taxon>
        <taxon>Hypocreomycetidae</taxon>
        <taxon>Glomerellales</taxon>
        <taxon>Plectosphaerellaceae</taxon>
        <taxon>Verticillium</taxon>
    </lineage>
</organism>
<evidence type="ECO:0000256" key="1">
    <source>
        <dbReference type="SAM" id="MobiDB-lite"/>
    </source>
</evidence>
<dbReference type="Proteomes" id="UP000045706">
    <property type="component" value="Unassembled WGS sequence"/>
</dbReference>
<accession>A0A0G4LKX5</accession>
<keyword evidence="6" id="KW-1185">Reference proteome</keyword>
<sequence>MRDLVLFLLLSRIACAQVTQHVTDLSIFSLLAPCASSAIANEVNTLTASTAIGCGTADPELQSCICSQSDVSSQVAKNVSEAVQGRCGQSATDDLWSASEVMRKFCNPGEAVILPTPTTNTVTQFITDIDKMSFLPPCVYSGISWVVMFSASSHCPRSASLYAPCVCSKSDVVDLVRSNLTSRILDRCDNREDVELADQVYSEYCAMNNGTTAFAAVAMPPGDMTYHITALSQYSSLPECAREAVSSAVIDQTSWNCAAGPQAIASCVCIKEGMLHKVYESMTARAGINCGFTNKEPVYSAIDVLNYYCSAAENKVVALVTDTATQLYPTASEGGGAGADGARQTGGNSENGDQGESDSAVGPGVIAGAVVGGVVGLAAIIGAVVWFVRRRRRAHDAGMVVVAPPGDYPKPELDGSGQNAPRAELGALANSFTPTQKSLSPGQEIGGSELLGTTVVSAGRHGPPAELGGDTYEGRRL</sequence>
<feature type="signal peptide" evidence="3">
    <location>
        <begin position="1"/>
        <end position="16"/>
    </location>
</feature>
<feature type="chain" id="PRO_5010420033" description="Extracellular membrane protein CFEM domain-containing protein" evidence="3">
    <location>
        <begin position="17"/>
        <end position="477"/>
    </location>
</feature>
<keyword evidence="3" id="KW-0732">Signal</keyword>
<evidence type="ECO:0000313" key="6">
    <source>
        <dbReference type="Proteomes" id="UP000044602"/>
    </source>
</evidence>
<feature type="transmembrane region" description="Helical" evidence="2">
    <location>
        <begin position="365"/>
        <end position="388"/>
    </location>
</feature>
<keyword evidence="2" id="KW-1133">Transmembrane helix</keyword>
<gene>
    <name evidence="5" type="ORF">BN1708_008138</name>
    <name evidence="4" type="ORF">BN1723_012733</name>
</gene>
<dbReference type="EMBL" id="CVQH01026194">
    <property type="protein sequence ID" value="CRK40202.1"/>
    <property type="molecule type" value="Genomic_DNA"/>
</dbReference>
<evidence type="ECO:0000313" key="5">
    <source>
        <dbReference type="EMBL" id="CRK40202.1"/>
    </source>
</evidence>